<keyword evidence="8" id="KW-1185">Reference proteome</keyword>
<dbReference type="Proteomes" id="UP000299102">
    <property type="component" value="Unassembled WGS sequence"/>
</dbReference>
<dbReference type="EMBL" id="BGZK01000763">
    <property type="protein sequence ID" value="GBP59527.1"/>
    <property type="molecule type" value="Genomic_DNA"/>
</dbReference>
<reference evidence="7 8" key="1">
    <citation type="journal article" date="2019" name="Commun. Biol.">
        <title>The bagworm genome reveals a unique fibroin gene that provides high tensile strength.</title>
        <authorList>
            <person name="Kono N."/>
            <person name="Nakamura H."/>
            <person name="Ohtoshi R."/>
            <person name="Tomita M."/>
            <person name="Numata K."/>
            <person name="Arakawa K."/>
        </authorList>
    </citation>
    <scope>NUCLEOTIDE SEQUENCE [LARGE SCALE GENOMIC DNA]</scope>
</reference>
<keyword evidence="4 6" id="KW-1133">Transmembrane helix</keyword>
<gene>
    <name evidence="7" type="primary">SLC35A1</name>
    <name evidence="7" type="ORF">EVAR_42432_1</name>
</gene>
<evidence type="ECO:0000256" key="3">
    <source>
        <dbReference type="ARBA" id="ARBA00022692"/>
    </source>
</evidence>
<comment type="subcellular location">
    <subcellularLocation>
        <location evidence="1">Membrane</location>
        <topology evidence="1">Multi-pass membrane protein</topology>
    </subcellularLocation>
</comment>
<dbReference type="InterPro" id="IPR007271">
    <property type="entry name" value="Nuc_sug_transpt"/>
</dbReference>
<comment type="caution">
    <text evidence="7">The sequence shown here is derived from an EMBL/GenBank/DDBJ whole genome shotgun (WGS) entry which is preliminary data.</text>
</comment>
<dbReference type="PANTHER" id="PTHR10231">
    <property type="entry name" value="NUCLEOTIDE-SUGAR TRANSMEMBRANE TRANSPORTER"/>
    <property type="match status" value="1"/>
</dbReference>
<keyword evidence="3 6" id="KW-0812">Transmembrane</keyword>
<dbReference type="OrthoDB" id="408493at2759"/>
<name>A0A4C1XB60_EUMVA</name>
<evidence type="ECO:0000313" key="8">
    <source>
        <dbReference type="Proteomes" id="UP000299102"/>
    </source>
</evidence>
<protein>
    <submittedName>
        <fullName evidence="7">CMP-sialic acid transporter</fullName>
    </submittedName>
</protein>
<dbReference type="STRING" id="151549.A0A4C1XB60"/>
<evidence type="ECO:0000256" key="1">
    <source>
        <dbReference type="ARBA" id="ARBA00004141"/>
    </source>
</evidence>
<proteinExistence type="predicted"/>
<feature type="transmembrane region" description="Helical" evidence="6">
    <location>
        <begin position="32"/>
        <end position="49"/>
    </location>
</feature>
<organism evidence="7 8">
    <name type="scientific">Eumeta variegata</name>
    <name type="common">Bagworm moth</name>
    <name type="synonym">Eumeta japonica</name>
    <dbReference type="NCBI Taxonomy" id="151549"/>
    <lineage>
        <taxon>Eukaryota</taxon>
        <taxon>Metazoa</taxon>
        <taxon>Ecdysozoa</taxon>
        <taxon>Arthropoda</taxon>
        <taxon>Hexapoda</taxon>
        <taxon>Insecta</taxon>
        <taxon>Pterygota</taxon>
        <taxon>Neoptera</taxon>
        <taxon>Endopterygota</taxon>
        <taxon>Lepidoptera</taxon>
        <taxon>Glossata</taxon>
        <taxon>Ditrysia</taxon>
        <taxon>Tineoidea</taxon>
        <taxon>Psychidae</taxon>
        <taxon>Oiketicinae</taxon>
        <taxon>Eumeta</taxon>
    </lineage>
</organism>
<evidence type="ECO:0000256" key="4">
    <source>
        <dbReference type="ARBA" id="ARBA00022989"/>
    </source>
</evidence>
<dbReference type="AlphaFoldDB" id="A0A4C1XB60"/>
<keyword evidence="2" id="KW-0762">Sugar transport</keyword>
<keyword evidence="5 6" id="KW-0472">Membrane</keyword>
<evidence type="ECO:0000313" key="7">
    <source>
        <dbReference type="EMBL" id="GBP59527.1"/>
    </source>
</evidence>
<evidence type="ECO:0000256" key="6">
    <source>
        <dbReference type="SAM" id="Phobius"/>
    </source>
</evidence>
<feature type="transmembrane region" description="Helical" evidence="6">
    <location>
        <begin position="61"/>
        <end position="83"/>
    </location>
</feature>
<dbReference type="Pfam" id="PF04142">
    <property type="entry name" value="Nuc_sug_transp"/>
    <property type="match status" value="1"/>
</dbReference>
<evidence type="ECO:0000256" key="2">
    <source>
        <dbReference type="ARBA" id="ARBA00022597"/>
    </source>
</evidence>
<dbReference type="GO" id="GO:0015165">
    <property type="term" value="F:pyrimidine nucleotide-sugar transmembrane transporter activity"/>
    <property type="evidence" value="ECO:0007669"/>
    <property type="project" value="InterPro"/>
</dbReference>
<sequence>MPISDCFESWCRRPCRVVTVLVLKKVLKKWQWCSLGMLAVGVALVQLSSKDKSTVVGPERSQLIGFSSALAACFISGFAGIYFEKVLKGSDISYQKEPKRSKMWTLNPEVSDLNPGHRINQ</sequence>
<keyword evidence="2" id="KW-0813">Transport</keyword>
<dbReference type="GO" id="GO:0000139">
    <property type="term" value="C:Golgi membrane"/>
    <property type="evidence" value="ECO:0007669"/>
    <property type="project" value="InterPro"/>
</dbReference>
<accession>A0A4C1XB60</accession>
<evidence type="ECO:0000256" key="5">
    <source>
        <dbReference type="ARBA" id="ARBA00023136"/>
    </source>
</evidence>